<dbReference type="InterPro" id="IPR013855">
    <property type="entry name" value="Cdc37_N_dom"/>
</dbReference>
<dbReference type="InterPro" id="IPR013873">
    <property type="entry name" value="Cdc37_C"/>
</dbReference>
<reference evidence="10 11" key="2">
    <citation type="submission" date="2019-11" db="EMBL/GenBank/DDBJ databases">
        <authorList>
            <person name="Lu H."/>
        </authorList>
    </citation>
    <scope>NUCLEOTIDE SEQUENCE [LARGE SCALE GENOMIC DNA]</scope>
    <source>
        <strain evidence="10 11">FIM1</strain>
    </source>
</reference>
<dbReference type="InterPro" id="IPR004918">
    <property type="entry name" value="Cdc37"/>
</dbReference>
<sequence length="497" mass="57306">MAIDYSKWDKIEISDDSDIEVHPNVDKRSFIKWKQQSIHEQREKRKRDISNLEFQLEMYSHLNKRVDKLMVHLKNEDLVNKETITKFLNENFDKTEKGSGENVDPDLPPYNEMVLDLFEQLERNAEKDNKDPKDGSVIRDELVKHRAKIAAVSKEAEEKLKELYTEKANHISSEDIHTGFDKGFINHSKDDESSAAAPIPEYMKQAKTNDVPLPKLKVQPIDYKDDILKLAPQTEAFGKITAGNFAESEKYLLNHPEIFSEQQKDALMMSAFELEMAGKTKEAYQVIHQSELLSYVLELYAMRKLPEFNVPQLKEVIEMFFERLFSPRSNPMAKKSFLESVQTKYEHVRTRSKAMQQESENDAEGVETIQLKSLDESSELQVNLPDFNSSDPNEVAKVKAFNKLPPKMQEAVKSRNLDEINAVFAELPMETSEEILDIFQEGGIIGINAVLEDENEFKELQEHYQNDQGIEKLSIEEENENDSQDNEIHVSSADIVD</sequence>
<feature type="region of interest" description="Disordered" evidence="6">
    <location>
        <begin position="477"/>
        <end position="497"/>
    </location>
</feature>
<accession>A0ABX6EX19</accession>
<keyword evidence="11" id="KW-1185">Reference proteome</keyword>
<evidence type="ECO:0000259" key="9">
    <source>
        <dbReference type="SMART" id="SM01071"/>
    </source>
</evidence>
<protein>
    <recommendedName>
        <fullName evidence="5">Hsp90 chaperone protein kinase-targeting subunit</fullName>
    </recommendedName>
</protein>
<dbReference type="Pfam" id="PF08565">
    <property type="entry name" value="CDC37_M"/>
    <property type="match status" value="1"/>
</dbReference>
<evidence type="ECO:0000259" key="7">
    <source>
        <dbReference type="SMART" id="SM01069"/>
    </source>
</evidence>
<dbReference type="InterPro" id="IPR013874">
    <property type="entry name" value="Cdc37_Hsp90-bd"/>
</dbReference>
<evidence type="ECO:0000256" key="1">
    <source>
        <dbReference type="ARBA" id="ARBA00004496"/>
    </source>
</evidence>
<evidence type="ECO:0000313" key="10">
    <source>
        <dbReference type="EMBL" id="QGN16895.1"/>
    </source>
</evidence>
<comment type="subcellular location">
    <subcellularLocation>
        <location evidence="1">Cytoplasm</location>
    </subcellularLocation>
</comment>
<dbReference type="SMART" id="SM01070">
    <property type="entry name" value="CDC37_M"/>
    <property type="match status" value="1"/>
</dbReference>
<dbReference type="SMART" id="SM01069">
    <property type="entry name" value="CDC37_C"/>
    <property type="match status" value="1"/>
</dbReference>
<keyword evidence="3" id="KW-0963">Cytoplasm</keyword>
<evidence type="ECO:0000256" key="2">
    <source>
        <dbReference type="ARBA" id="ARBA00006222"/>
    </source>
</evidence>
<feature type="domain" description="Cdc37 C-terminal" evidence="7">
    <location>
        <begin position="382"/>
        <end position="481"/>
    </location>
</feature>
<name>A0ABX6EX19_KLUMA</name>
<feature type="domain" description="Cdc37 N-terminal" evidence="9">
    <location>
        <begin position="2"/>
        <end position="183"/>
    </location>
</feature>
<dbReference type="SUPFAM" id="SSF101391">
    <property type="entry name" value="Hsp90 co-chaperone CDC37"/>
    <property type="match status" value="1"/>
</dbReference>
<evidence type="ECO:0000259" key="8">
    <source>
        <dbReference type="SMART" id="SM01070"/>
    </source>
</evidence>
<keyword evidence="4" id="KW-0143">Chaperone</keyword>
<gene>
    <name evidence="10" type="primary">CDC37</name>
    <name evidence="10" type="ORF">FIM1_3622</name>
</gene>
<dbReference type="PANTHER" id="PTHR12800">
    <property type="entry name" value="CDC37-RELATED"/>
    <property type="match status" value="1"/>
</dbReference>
<organism evidence="10 11">
    <name type="scientific">Kluyveromyces marxianus</name>
    <name type="common">Yeast</name>
    <name type="synonym">Candida kefyr</name>
    <dbReference type="NCBI Taxonomy" id="4911"/>
    <lineage>
        <taxon>Eukaryota</taxon>
        <taxon>Fungi</taxon>
        <taxon>Dikarya</taxon>
        <taxon>Ascomycota</taxon>
        <taxon>Saccharomycotina</taxon>
        <taxon>Saccharomycetes</taxon>
        <taxon>Saccharomycetales</taxon>
        <taxon>Saccharomycetaceae</taxon>
        <taxon>Kluyveromyces</taxon>
    </lineage>
</organism>
<comment type="similarity">
    <text evidence="2">Belongs to the CDC37 family.</text>
</comment>
<feature type="domain" description="Cdc37 Hsp90 binding" evidence="8">
    <location>
        <begin position="186"/>
        <end position="365"/>
    </location>
</feature>
<evidence type="ECO:0000256" key="3">
    <source>
        <dbReference type="ARBA" id="ARBA00022490"/>
    </source>
</evidence>
<evidence type="ECO:0000256" key="5">
    <source>
        <dbReference type="ARBA" id="ARBA00031396"/>
    </source>
</evidence>
<evidence type="ECO:0000256" key="4">
    <source>
        <dbReference type="ARBA" id="ARBA00023186"/>
    </source>
</evidence>
<proteinExistence type="inferred from homology"/>
<dbReference type="Gene3D" id="1.20.58.610">
    <property type="entry name" value="Cdc37, Hsp90 binding domain"/>
    <property type="match status" value="1"/>
</dbReference>
<reference evidence="10 11" key="1">
    <citation type="submission" date="2016-03" db="EMBL/GenBank/DDBJ databases">
        <title>How can Kluyveromyces marxianus grow so fast - potential evolutionary course in Saccharomyces Complex revealed by comparative genomics.</title>
        <authorList>
            <person name="Mo W."/>
            <person name="Lu W."/>
            <person name="Yang X."/>
            <person name="Qi J."/>
            <person name="Lv H."/>
        </authorList>
    </citation>
    <scope>NUCLEOTIDE SEQUENCE [LARGE SCALE GENOMIC DNA]</scope>
    <source>
        <strain evidence="10 11">FIM1</strain>
    </source>
</reference>
<dbReference type="Pfam" id="PF03234">
    <property type="entry name" value="CDC37_N"/>
    <property type="match status" value="1"/>
</dbReference>
<dbReference type="Pfam" id="PF08564">
    <property type="entry name" value="CDC37_C"/>
    <property type="match status" value="1"/>
</dbReference>
<dbReference type="EMBL" id="CP015058">
    <property type="protein sequence ID" value="QGN16895.1"/>
    <property type="molecule type" value="Genomic_DNA"/>
</dbReference>
<evidence type="ECO:0000313" key="11">
    <source>
        <dbReference type="Proteomes" id="UP000422736"/>
    </source>
</evidence>
<dbReference type="Proteomes" id="UP000422736">
    <property type="component" value="Chromosome 5"/>
</dbReference>
<dbReference type="SMART" id="SM01071">
    <property type="entry name" value="CDC37_N"/>
    <property type="match status" value="1"/>
</dbReference>
<dbReference type="PANTHER" id="PTHR12800:SF4">
    <property type="entry name" value="HSP90 CO-CHAPERONE CDC37"/>
    <property type="match status" value="1"/>
</dbReference>
<dbReference type="InterPro" id="IPR038189">
    <property type="entry name" value="Cdc37_Hsp90-bd_sf"/>
</dbReference>
<evidence type="ECO:0000256" key="6">
    <source>
        <dbReference type="SAM" id="MobiDB-lite"/>
    </source>
</evidence>